<keyword evidence="5 6" id="KW-0472">Membrane</keyword>
<evidence type="ECO:0000256" key="1">
    <source>
        <dbReference type="ARBA" id="ARBA00004651"/>
    </source>
</evidence>
<evidence type="ECO:0000256" key="5">
    <source>
        <dbReference type="ARBA" id="ARBA00023136"/>
    </source>
</evidence>
<dbReference type="PATRIC" id="fig|389348.3.peg.967"/>
<proteinExistence type="predicted"/>
<feature type="transmembrane region" description="Helical" evidence="6">
    <location>
        <begin position="259"/>
        <end position="277"/>
    </location>
</feature>
<dbReference type="KEGG" id="pnl:PNK_0882"/>
<dbReference type="GO" id="GO:0022857">
    <property type="term" value="F:transmembrane transporter activity"/>
    <property type="evidence" value="ECO:0007669"/>
    <property type="project" value="InterPro"/>
</dbReference>
<evidence type="ECO:0000256" key="6">
    <source>
        <dbReference type="SAM" id="Phobius"/>
    </source>
</evidence>
<evidence type="ECO:0000313" key="7">
    <source>
        <dbReference type="EMBL" id="CUI16507.1"/>
    </source>
</evidence>
<feature type="transmembrane region" description="Helical" evidence="6">
    <location>
        <begin position="233"/>
        <end position="253"/>
    </location>
</feature>
<accession>A0A0U5K328</accession>
<evidence type="ECO:0000256" key="3">
    <source>
        <dbReference type="ARBA" id="ARBA00022692"/>
    </source>
</evidence>
<dbReference type="EMBL" id="LN879502">
    <property type="protein sequence ID" value="CUI16507.1"/>
    <property type="molecule type" value="Genomic_DNA"/>
</dbReference>
<sequence length="292" mass="31393">MTSILEQMLLVLPLLIGAYLSLSLMKVPDLSLESAYLFGATLGLTCQSLPLPIGIKIPLVIIAAIAGGMSVGLVASCLNQYFCLPFLLGAIMTNGLFHGLTLLILGQSVKSFDPGFNLLALLPFGFSHQELGMLMAINLFIVLIVGIILSSQLGVSFAIFGNNSQFFKHHGLSTKYIVIAGICLADGCAGLGGYLFAQSNGFVDLTMGYGIILLCLTSLILGKMLVQSSYPTLAIPCIGLLCYFVIQQFLLNVGLNLKYFNAFQALLIMAALMTYYYQKSPLNRLDIDHLGV</sequence>
<gene>
    <name evidence="7" type="ORF">PNK_0882</name>
</gene>
<evidence type="ECO:0000256" key="4">
    <source>
        <dbReference type="ARBA" id="ARBA00022989"/>
    </source>
</evidence>
<comment type="subcellular location">
    <subcellularLocation>
        <location evidence="1">Cell membrane</location>
        <topology evidence="1">Multi-pass membrane protein</topology>
    </subcellularLocation>
</comment>
<dbReference type="AlphaFoldDB" id="A0A0U5K328"/>
<dbReference type="Proteomes" id="UP000069902">
    <property type="component" value="Chromosome cPNK"/>
</dbReference>
<dbReference type="PANTHER" id="PTHR32196">
    <property type="entry name" value="ABC TRANSPORTER PERMEASE PROTEIN YPHD-RELATED-RELATED"/>
    <property type="match status" value="1"/>
</dbReference>
<dbReference type="PANTHER" id="PTHR32196:SF69">
    <property type="entry name" value="BRANCHED-CHAIN AMINO ACID TRANSPORT SYSTEM, PERMEASE PROTEIN"/>
    <property type="match status" value="1"/>
</dbReference>
<feature type="transmembrane region" description="Helical" evidence="6">
    <location>
        <begin position="176"/>
        <end position="196"/>
    </location>
</feature>
<dbReference type="InterPro" id="IPR001851">
    <property type="entry name" value="ABC_transp_permease"/>
</dbReference>
<dbReference type="InParanoid" id="A0A0U5K328"/>
<feature type="transmembrane region" description="Helical" evidence="6">
    <location>
        <begin position="81"/>
        <end position="105"/>
    </location>
</feature>
<keyword evidence="3 6" id="KW-0812">Transmembrane</keyword>
<keyword evidence="2" id="KW-1003">Cell membrane</keyword>
<keyword evidence="4 6" id="KW-1133">Transmembrane helix</keyword>
<keyword evidence="8" id="KW-1185">Reference proteome</keyword>
<dbReference type="GO" id="GO:0005886">
    <property type="term" value="C:plasma membrane"/>
    <property type="evidence" value="ECO:0007669"/>
    <property type="project" value="UniProtKB-SubCell"/>
</dbReference>
<reference evidence="8" key="1">
    <citation type="submission" date="2015-09" db="EMBL/GenBank/DDBJ databases">
        <authorList>
            <person name="Bertelli C."/>
        </authorList>
    </citation>
    <scope>NUCLEOTIDE SEQUENCE [LARGE SCALE GENOMIC DNA]</scope>
    <source>
        <strain evidence="8">KNic</strain>
    </source>
</reference>
<evidence type="ECO:0000256" key="2">
    <source>
        <dbReference type="ARBA" id="ARBA00022475"/>
    </source>
</evidence>
<dbReference type="FunCoup" id="A0A0U5K328">
    <property type="interactions" value="51"/>
</dbReference>
<feature type="transmembrane region" description="Helical" evidence="6">
    <location>
        <begin position="131"/>
        <end position="155"/>
    </location>
</feature>
<feature type="transmembrane region" description="Helical" evidence="6">
    <location>
        <begin position="202"/>
        <end position="221"/>
    </location>
</feature>
<protein>
    <submittedName>
        <fullName evidence="7">ABC-type transporter, permease subunit</fullName>
    </submittedName>
</protein>
<organism evidence="7 8">
    <name type="scientific">Candidatus Protochlamydia naegleriophila</name>
    <dbReference type="NCBI Taxonomy" id="389348"/>
    <lineage>
        <taxon>Bacteria</taxon>
        <taxon>Pseudomonadati</taxon>
        <taxon>Chlamydiota</taxon>
        <taxon>Chlamydiia</taxon>
        <taxon>Parachlamydiales</taxon>
        <taxon>Parachlamydiaceae</taxon>
        <taxon>Candidatus Protochlamydia</taxon>
    </lineage>
</organism>
<feature type="transmembrane region" description="Helical" evidence="6">
    <location>
        <begin position="49"/>
        <end position="74"/>
    </location>
</feature>
<evidence type="ECO:0000313" key="8">
    <source>
        <dbReference type="Proteomes" id="UP000069902"/>
    </source>
</evidence>
<dbReference type="RefSeq" id="WP_032125374.1">
    <property type="nucleotide sequence ID" value="NZ_LN879502.1"/>
</dbReference>
<dbReference type="STRING" id="389348.PNK_0882"/>
<name>A0A0U5K328_9BACT</name>
<dbReference type="Pfam" id="PF02653">
    <property type="entry name" value="BPD_transp_2"/>
    <property type="match status" value="1"/>
</dbReference>